<dbReference type="InterPro" id="IPR017441">
    <property type="entry name" value="Protein_kinase_ATP_BS"/>
</dbReference>
<evidence type="ECO:0000259" key="6">
    <source>
        <dbReference type="PROSITE" id="PS50011"/>
    </source>
</evidence>
<gene>
    <name evidence="7" type="primary">Dana\GF13879</name>
    <name evidence="7" type="synonym">dana_GLEANR_13961</name>
    <name evidence="7" type="ORF">GF13879</name>
</gene>
<dbReference type="InterPro" id="IPR050235">
    <property type="entry name" value="CK1_Ser-Thr_kinase"/>
</dbReference>
<dbReference type="PROSITE" id="PS00107">
    <property type="entry name" value="PROTEIN_KINASE_ATP"/>
    <property type="match status" value="1"/>
</dbReference>
<evidence type="ECO:0000256" key="2">
    <source>
        <dbReference type="ARBA" id="ARBA00022741"/>
    </source>
</evidence>
<dbReference type="EC" id="2.7.11.1" evidence="1"/>
<organism evidence="7 8">
    <name type="scientific">Drosophila ananassae</name>
    <name type="common">Fruit fly</name>
    <dbReference type="NCBI Taxonomy" id="7217"/>
    <lineage>
        <taxon>Eukaryota</taxon>
        <taxon>Metazoa</taxon>
        <taxon>Ecdysozoa</taxon>
        <taxon>Arthropoda</taxon>
        <taxon>Hexapoda</taxon>
        <taxon>Insecta</taxon>
        <taxon>Pterygota</taxon>
        <taxon>Neoptera</taxon>
        <taxon>Endopterygota</taxon>
        <taxon>Diptera</taxon>
        <taxon>Brachycera</taxon>
        <taxon>Muscomorpha</taxon>
        <taxon>Ephydroidea</taxon>
        <taxon>Drosophilidae</taxon>
        <taxon>Drosophila</taxon>
        <taxon>Sophophora</taxon>
    </lineage>
</organism>
<name>B3N183_DROAN</name>
<keyword evidence="5" id="KW-0808">Transferase</keyword>
<dbReference type="Pfam" id="PF00069">
    <property type="entry name" value="Pkinase"/>
    <property type="match status" value="1"/>
</dbReference>
<evidence type="ECO:0000256" key="4">
    <source>
        <dbReference type="PROSITE-ProRule" id="PRU10141"/>
    </source>
</evidence>
<evidence type="ECO:0000313" key="7">
    <source>
        <dbReference type="EMBL" id="EDV33604.2"/>
    </source>
</evidence>
<evidence type="ECO:0000256" key="5">
    <source>
        <dbReference type="RuleBase" id="RU000304"/>
    </source>
</evidence>
<dbReference type="GO" id="GO:0004674">
    <property type="term" value="F:protein serine/threonine kinase activity"/>
    <property type="evidence" value="ECO:0007669"/>
    <property type="project" value="UniProtKB-KW"/>
</dbReference>
<accession>B3N183</accession>
<keyword evidence="3 4" id="KW-0067">ATP-binding</keyword>
<dbReference type="InterPro" id="IPR000719">
    <property type="entry name" value="Prot_kinase_dom"/>
</dbReference>
<keyword evidence="5" id="KW-0418">Kinase</keyword>
<feature type="domain" description="Protein kinase" evidence="6">
    <location>
        <begin position="20"/>
        <end position="294"/>
    </location>
</feature>
<dbReference type="HOGENOM" id="CLU_019279_2_0_1"/>
<dbReference type="AlphaFoldDB" id="B3N183"/>
<reference evidence="7 8" key="1">
    <citation type="journal article" date="2007" name="Nature">
        <title>Evolution of genes and genomes on the Drosophila phylogeny.</title>
        <authorList>
            <consortium name="Drosophila 12 Genomes Consortium"/>
            <person name="Clark A.G."/>
            <person name="Eisen M.B."/>
            <person name="Smith D.R."/>
            <person name="Bergman C.M."/>
            <person name="Oliver B."/>
            <person name="Markow T.A."/>
            <person name="Kaufman T.C."/>
            <person name="Kellis M."/>
            <person name="Gelbart W."/>
            <person name="Iyer V.N."/>
            <person name="Pollard D.A."/>
            <person name="Sackton T.B."/>
            <person name="Larracuente A.M."/>
            <person name="Singh N.D."/>
            <person name="Abad J.P."/>
            <person name="Abt D.N."/>
            <person name="Adryan B."/>
            <person name="Aguade M."/>
            <person name="Akashi H."/>
            <person name="Anderson W.W."/>
            <person name="Aquadro C.F."/>
            <person name="Ardell D.H."/>
            <person name="Arguello R."/>
            <person name="Artieri C.G."/>
            <person name="Barbash D.A."/>
            <person name="Barker D."/>
            <person name="Barsanti P."/>
            <person name="Batterham P."/>
            <person name="Batzoglou S."/>
            <person name="Begun D."/>
            <person name="Bhutkar A."/>
            <person name="Blanco E."/>
            <person name="Bosak S.A."/>
            <person name="Bradley R.K."/>
            <person name="Brand A.D."/>
            <person name="Brent M.R."/>
            <person name="Brooks A.N."/>
            <person name="Brown R.H."/>
            <person name="Butlin R.K."/>
            <person name="Caggese C."/>
            <person name="Calvi B.R."/>
            <person name="Bernardo de Carvalho A."/>
            <person name="Caspi A."/>
            <person name="Castrezana S."/>
            <person name="Celniker S.E."/>
            <person name="Chang J.L."/>
            <person name="Chapple C."/>
            <person name="Chatterji S."/>
            <person name="Chinwalla A."/>
            <person name="Civetta A."/>
            <person name="Clifton S.W."/>
            <person name="Comeron J.M."/>
            <person name="Costello J.C."/>
            <person name="Coyne J.A."/>
            <person name="Daub J."/>
            <person name="David R.G."/>
            <person name="Delcher A.L."/>
            <person name="Delehaunty K."/>
            <person name="Do C.B."/>
            <person name="Ebling H."/>
            <person name="Edwards K."/>
            <person name="Eickbush T."/>
            <person name="Evans J.D."/>
            <person name="Filipski A."/>
            <person name="Findeiss S."/>
            <person name="Freyhult E."/>
            <person name="Fulton L."/>
            <person name="Fulton R."/>
            <person name="Garcia A.C."/>
            <person name="Gardiner A."/>
            <person name="Garfield D.A."/>
            <person name="Garvin B.E."/>
            <person name="Gibson G."/>
            <person name="Gilbert D."/>
            <person name="Gnerre S."/>
            <person name="Godfrey J."/>
            <person name="Good R."/>
            <person name="Gotea V."/>
            <person name="Gravely B."/>
            <person name="Greenberg A.J."/>
            <person name="Griffiths-Jones S."/>
            <person name="Gross S."/>
            <person name="Guigo R."/>
            <person name="Gustafson E.A."/>
            <person name="Haerty W."/>
            <person name="Hahn M.W."/>
            <person name="Halligan D.L."/>
            <person name="Halpern A.L."/>
            <person name="Halter G.M."/>
            <person name="Han M.V."/>
            <person name="Heger A."/>
            <person name="Hillier L."/>
            <person name="Hinrichs A.S."/>
            <person name="Holmes I."/>
            <person name="Hoskins R.A."/>
            <person name="Hubisz M.J."/>
            <person name="Hultmark D."/>
            <person name="Huntley M.A."/>
            <person name="Jaffe D.B."/>
            <person name="Jagadeeshan S."/>
            <person name="Jeck W.R."/>
            <person name="Johnson J."/>
            <person name="Jones C.D."/>
            <person name="Jordan W.C."/>
            <person name="Karpen G.H."/>
            <person name="Kataoka E."/>
            <person name="Keightley P.D."/>
            <person name="Kheradpour P."/>
            <person name="Kirkness E.F."/>
            <person name="Koerich L.B."/>
            <person name="Kristiansen K."/>
            <person name="Kudrna D."/>
            <person name="Kulathinal R.J."/>
            <person name="Kumar S."/>
            <person name="Kwok R."/>
            <person name="Lander E."/>
            <person name="Langley C.H."/>
            <person name="Lapoint R."/>
            <person name="Lazzaro B.P."/>
            <person name="Lee S.J."/>
            <person name="Levesque L."/>
            <person name="Li R."/>
            <person name="Lin C.F."/>
            <person name="Lin M.F."/>
            <person name="Lindblad-Toh K."/>
            <person name="Llopart A."/>
            <person name="Long M."/>
            <person name="Low L."/>
            <person name="Lozovsky E."/>
            <person name="Lu J."/>
            <person name="Luo M."/>
            <person name="Machado C.A."/>
            <person name="Makalowski W."/>
            <person name="Marzo M."/>
            <person name="Matsuda M."/>
            <person name="Matzkin L."/>
            <person name="McAllister B."/>
            <person name="McBride C.S."/>
            <person name="McKernan B."/>
            <person name="McKernan K."/>
            <person name="Mendez-Lago M."/>
            <person name="Minx P."/>
            <person name="Mollenhauer M.U."/>
            <person name="Montooth K."/>
            <person name="Mount S.M."/>
            <person name="Mu X."/>
            <person name="Myers E."/>
            <person name="Negre B."/>
            <person name="Newfeld S."/>
            <person name="Nielsen R."/>
            <person name="Noor M.A."/>
            <person name="O'Grady P."/>
            <person name="Pachter L."/>
            <person name="Papaceit M."/>
            <person name="Parisi M.J."/>
            <person name="Parisi M."/>
            <person name="Parts L."/>
            <person name="Pedersen J.S."/>
            <person name="Pesole G."/>
            <person name="Phillippy A.M."/>
            <person name="Ponting C.P."/>
            <person name="Pop M."/>
            <person name="Porcelli D."/>
            <person name="Powell J.R."/>
            <person name="Prohaska S."/>
            <person name="Pruitt K."/>
            <person name="Puig M."/>
            <person name="Quesneville H."/>
            <person name="Ram K.R."/>
            <person name="Rand D."/>
            <person name="Rasmussen M.D."/>
            <person name="Reed L.K."/>
            <person name="Reenan R."/>
            <person name="Reily A."/>
            <person name="Remington K.A."/>
            <person name="Rieger T.T."/>
            <person name="Ritchie M.G."/>
            <person name="Robin C."/>
            <person name="Rogers Y.H."/>
            <person name="Rohde C."/>
            <person name="Rozas J."/>
            <person name="Rubenfield M.J."/>
            <person name="Ruiz A."/>
            <person name="Russo S."/>
            <person name="Salzberg S.L."/>
            <person name="Sanchez-Gracia A."/>
            <person name="Saranga D.J."/>
            <person name="Sato H."/>
            <person name="Schaeffer S.W."/>
            <person name="Schatz M.C."/>
            <person name="Schlenke T."/>
            <person name="Schwartz R."/>
            <person name="Segarra C."/>
            <person name="Singh R.S."/>
            <person name="Sirot L."/>
            <person name="Sirota M."/>
            <person name="Sisneros N.B."/>
            <person name="Smith C.D."/>
            <person name="Smith T.F."/>
            <person name="Spieth J."/>
            <person name="Stage D.E."/>
            <person name="Stark A."/>
            <person name="Stephan W."/>
            <person name="Strausberg R.L."/>
            <person name="Strempel S."/>
            <person name="Sturgill D."/>
            <person name="Sutton G."/>
            <person name="Sutton G.G."/>
            <person name="Tao W."/>
            <person name="Teichmann S."/>
            <person name="Tobari Y.N."/>
            <person name="Tomimura Y."/>
            <person name="Tsolas J.M."/>
            <person name="Valente V.L."/>
            <person name="Venter E."/>
            <person name="Venter J.C."/>
            <person name="Vicario S."/>
            <person name="Vieira F.G."/>
            <person name="Vilella A.J."/>
            <person name="Villasante A."/>
            <person name="Walenz B."/>
            <person name="Wang J."/>
            <person name="Wasserman M."/>
            <person name="Watts T."/>
            <person name="Wilson D."/>
            <person name="Wilson R.K."/>
            <person name="Wing R.A."/>
            <person name="Wolfner M.F."/>
            <person name="Wong A."/>
            <person name="Wong G.K."/>
            <person name="Wu C.I."/>
            <person name="Wu G."/>
            <person name="Yamamoto D."/>
            <person name="Yang H.P."/>
            <person name="Yang S.P."/>
            <person name="Yorke J.A."/>
            <person name="Yoshida K."/>
            <person name="Zdobnov E."/>
            <person name="Zhang P."/>
            <person name="Zhang Y."/>
            <person name="Zimin A.V."/>
            <person name="Baldwin J."/>
            <person name="Abdouelleil A."/>
            <person name="Abdulkadir J."/>
            <person name="Abebe A."/>
            <person name="Abera B."/>
            <person name="Abreu J."/>
            <person name="Acer S.C."/>
            <person name="Aftuck L."/>
            <person name="Alexander A."/>
            <person name="An P."/>
            <person name="Anderson E."/>
            <person name="Anderson S."/>
            <person name="Arachi H."/>
            <person name="Azer M."/>
            <person name="Bachantsang P."/>
            <person name="Barry A."/>
            <person name="Bayul T."/>
            <person name="Berlin A."/>
            <person name="Bessette D."/>
            <person name="Bloom T."/>
            <person name="Blye J."/>
            <person name="Boguslavskiy L."/>
            <person name="Bonnet C."/>
            <person name="Boukhgalter B."/>
            <person name="Bourzgui I."/>
            <person name="Brown A."/>
            <person name="Cahill P."/>
            <person name="Channer S."/>
            <person name="Cheshatsang Y."/>
            <person name="Chuda L."/>
            <person name="Citroen M."/>
            <person name="Collymore A."/>
            <person name="Cooke P."/>
            <person name="Costello M."/>
            <person name="D'Aco K."/>
            <person name="Daza R."/>
            <person name="De Haan G."/>
            <person name="DeGray S."/>
            <person name="DeMaso C."/>
            <person name="Dhargay N."/>
            <person name="Dooley K."/>
            <person name="Dooley E."/>
            <person name="Doricent M."/>
            <person name="Dorje P."/>
            <person name="Dorjee K."/>
            <person name="Dupes A."/>
            <person name="Elong R."/>
            <person name="Falk J."/>
            <person name="Farina A."/>
            <person name="Faro S."/>
            <person name="Ferguson D."/>
            <person name="Fisher S."/>
            <person name="Foley C.D."/>
            <person name="Franke A."/>
            <person name="Friedrich D."/>
            <person name="Gadbois L."/>
            <person name="Gearin G."/>
            <person name="Gearin C.R."/>
            <person name="Giannoukos G."/>
            <person name="Goode T."/>
            <person name="Graham J."/>
            <person name="Grandbois E."/>
            <person name="Grewal S."/>
            <person name="Gyaltsen K."/>
            <person name="Hafez N."/>
            <person name="Hagos B."/>
            <person name="Hall J."/>
            <person name="Henson C."/>
            <person name="Hollinger A."/>
            <person name="Honan T."/>
            <person name="Huard M.D."/>
            <person name="Hughes L."/>
            <person name="Hurhula B."/>
            <person name="Husby M.E."/>
            <person name="Kamat A."/>
            <person name="Kanga B."/>
            <person name="Kashin S."/>
            <person name="Khazanovich D."/>
            <person name="Kisner P."/>
            <person name="Lance K."/>
            <person name="Lara M."/>
            <person name="Lee W."/>
            <person name="Lennon N."/>
            <person name="Letendre F."/>
            <person name="LeVine R."/>
            <person name="Lipovsky A."/>
            <person name="Liu X."/>
            <person name="Liu J."/>
            <person name="Liu S."/>
            <person name="Lokyitsang T."/>
            <person name="Lokyitsang Y."/>
            <person name="Lubonja R."/>
            <person name="Lui A."/>
            <person name="MacDonald P."/>
            <person name="Magnisalis V."/>
            <person name="Maru K."/>
            <person name="Matthews C."/>
            <person name="McCusker W."/>
            <person name="McDonough S."/>
            <person name="Mehta T."/>
            <person name="Meldrim J."/>
            <person name="Meneus L."/>
            <person name="Mihai O."/>
            <person name="Mihalev A."/>
            <person name="Mihova T."/>
            <person name="Mittelman R."/>
            <person name="Mlenga V."/>
            <person name="Montmayeur A."/>
            <person name="Mulrain L."/>
            <person name="Navidi A."/>
            <person name="Naylor J."/>
            <person name="Negash T."/>
            <person name="Nguyen T."/>
            <person name="Nguyen N."/>
            <person name="Nicol R."/>
            <person name="Norbu C."/>
            <person name="Norbu N."/>
            <person name="Novod N."/>
            <person name="O'Neill B."/>
            <person name="Osman S."/>
            <person name="Markiewicz E."/>
            <person name="Oyono O.L."/>
            <person name="Patti C."/>
            <person name="Phunkhang P."/>
            <person name="Pierre F."/>
            <person name="Priest M."/>
            <person name="Raghuraman S."/>
            <person name="Rege F."/>
            <person name="Reyes R."/>
            <person name="Rise C."/>
            <person name="Rogov P."/>
            <person name="Ross K."/>
            <person name="Ryan E."/>
            <person name="Settipalli S."/>
            <person name="Shea T."/>
            <person name="Sherpa N."/>
            <person name="Shi L."/>
            <person name="Shih D."/>
            <person name="Sparrow T."/>
            <person name="Spaulding J."/>
            <person name="Stalker J."/>
            <person name="Stange-Thomann N."/>
            <person name="Stavropoulos S."/>
            <person name="Stone C."/>
            <person name="Strader C."/>
            <person name="Tesfaye S."/>
            <person name="Thomson T."/>
            <person name="Thoulutsang Y."/>
            <person name="Thoulutsang D."/>
            <person name="Topham K."/>
            <person name="Topping I."/>
            <person name="Tsamla T."/>
            <person name="Vassiliev H."/>
            <person name="Vo A."/>
            <person name="Wangchuk T."/>
            <person name="Wangdi T."/>
            <person name="Weiand M."/>
            <person name="Wilkinson J."/>
            <person name="Wilson A."/>
            <person name="Yadav S."/>
            <person name="Young G."/>
            <person name="Yu Q."/>
            <person name="Zembek L."/>
            <person name="Zhong D."/>
            <person name="Zimmer A."/>
            <person name="Zwirko Z."/>
            <person name="Jaffe D.B."/>
            <person name="Alvarez P."/>
            <person name="Brockman W."/>
            <person name="Butler J."/>
            <person name="Chin C."/>
            <person name="Gnerre S."/>
            <person name="Grabherr M."/>
            <person name="Kleber M."/>
            <person name="Mauceli E."/>
            <person name="MacCallum I."/>
        </authorList>
    </citation>
    <scope>NUCLEOTIDE SEQUENCE [LARGE SCALE GENOMIC DNA]</scope>
    <source>
        <strain evidence="8">Tucson 14024-0371.13</strain>
    </source>
</reference>
<dbReference type="GO" id="GO:0005524">
    <property type="term" value="F:ATP binding"/>
    <property type="evidence" value="ECO:0007669"/>
    <property type="project" value="UniProtKB-UniRule"/>
</dbReference>
<dbReference type="PROSITE" id="PS00108">
    <property type="entry name" value="PROTEIN_KINASE_ST"/>
    <property type="match status" value="1"/>
</dbReference>
<feature type="binding site" evidence="4">
    <location>
        <position position="49"/>
    </location>
    <ligand>
        <name>ATP</name>
        <dbReference type="ChEBI" id="CHEBI:30616"/>
    </ligand>
</feature>
<keyword evidence="2 4" id="KW-0547">Nucleotide-binding</keyword>
<dbReference type="SMART" id="SM00220">
    <property type="entry name" value="S_TKc"/>
    <property type="match status" value="1"/>
</dbReference>
<dbReference type="Gene3D" id="1.10.510.10">
    <property type="entry name" value="Transferase(Phosphotransferase) domain 1"/>
    <property type="match status" value="1"/>
</dbReference>
<dbReference type="EMBL" id="CH902652">
    <property type="protein sequence ID" value="EDV33604.2"/>
    <property type="molecule type" value="Genomic_DNA"/>
</dbReference>
<dbReference type="OrthoDB" id="5800476at2759"/>
<protein>
    <recommendedName>
        <fullName evidence="1">non-specific serine/threonine protein kinase</fullName>
        <ecNumber evidence="1">2.7.11.1</ecNumber>
    </recommendedName>
</protein>
<evidence type="ECO:0000313" key="8">
    <source>
        <dbReference type="Proteomes" id="UP000007801"/>
    </source>
</evidence>
<proteinExistence type="inferred from homology"/>
<keyword evidence="8" id="KW-1185">Reference proteome</keyword>
<dbReference type="eggNOG" id="KOG1164">
    <property type="taxonomic scope" value="Eukaryota"/>
</dbReference>
<dbReference type="PROSITE" id="PS50011">
    <property type="entry name" value="PROTEIN_KINASE_DOM"/>
    <property type="match status" value="1"/>
</dbReference>
<dbReference type="Proteomes" id="UP000007801">
    <property type="component" value="Unassembled WGS sequence"/>
</dbReference>
<dbReference type="InterPro" id="IPR011009">
    <property type="entry name" value="Kinase-like_dom_sf"/>
</dbReference>
<comment type="similarity">
    <text evidence="5">Belongs to the protein kinase superfamily.</text>
</comment>
<keyword evidence="5" id="KW-0723">Serine/threonine-protein kinase</keyword>
<dbReference type="InterPro" id="IPR008271">
    <property type="entry name" value="Ser/Thr_kinase_AS"/>
</dbReference>
<dbReference type="CDD" id="cd14016">
    <property type="entry name" value="STKc_CK1"/>
    <property type="match status" value="1"/>
</dbReference>
<sequence length="335" mass="39040">MSDDEKGGGFLSKPVIIQDYLLRRKIGSGSFGDIFMAEHRITGERVAIKMERNDANQSQLYFEFKLYKIIQSGMGIPRVREFKSDARYNMLVMELLGPSLEEMFVYCSRRFSLKTVLMLADQMIERLDHLHSHRYLHRDVKPDNFLMGVGANQHRVYMIDMGLAKSYWNKMSNKHVAYREGHRLTGTARYASINALNGCEQSRRDDLEAVGYVLMYFLRGSLPWQGLKAVAKKQRYELIAETKASTRLEELCLGFPEEFASYIGYCRALGFEERPHYSHIRRNFADLMHRQKFVNDCIYDWNLLKMSDENKKEANKLEVKEDTEVVAVHLSEMPI</sequence>
<dbReference type="SUPFAM" id="SSF56112">
    <property type="entry name" value="Protein kinase-like (PK-like)"/>
    <property type="match status" value="1"/>
</dbReference>
<evidence type="ECO:0000256" key="3">
    <source>
        <dbReference type="ARBA" id="ARBA00022840"/>
    </source>
</evidence>
<evidence type="ECO:0000256" key="1">
    <source>
        <dbReference type="ARBA" id="ARBA00012513"/>
    </source>
</evidence>
<dbReference type="GO" id="GO:0005737">
    <property type="term" value="C:cytoplasm"/>
    <property type="evidence" value="ECO:0007669"/>
    <property type="project" value="EnsemblMetazoa"/>
</dbReference>
<dbReference type="PANTHER" id="PTHR11909">
    <property type="entry name" value="CASEIN KINASE-RELATED"/>
    <property type="match status" value="1"/>
</dbReference>
<dbReference type="SMR" id="B3N183"/>
<dbReference type="FunFam" id="1.10.510.10:FF:000596">
    <property type="entry name" value="CK1 family protein kinase"/>
    <property type="match status" value="1"/>
</dbReference>